<dbReference type="PANTHER" id="PTHR42899:SF1">
    <property type="entry name" value="SPERMATOGENESIS-ASSOCIATED PROTEIN 20"/>
    <property type="match status" value="1"/>
</dbReference>
<dbReference type="SUPFAM" id="SSF52833">
    <property type="entry name" value="Thioredoxin-like"/>
    <property type="match status" value="1"/>
</dbReference>
<dbReference type="Pfam" id="PF03190">
    <property type="entry name" value="Thioredox_DsbH"/>
    <property type="match status" value="1"/>
</dbReference>
<dbReference type="AlphaFoldDB" id="A0A7Y9KLH5"/>
<dbReference type="CDD" id="cd02955">
    <property type="entry name" value="SSP411"/>
    <property type="match status" value="1"/>
</dbReference>
<feature type="domain" description="Thioredoxin" evidence="1">
    <location>
        <begin position="17"/>
        <end position="156"/>
    </location>
</feature>
<dbReference type="Proteomes" id="UP000576969">
    <property type="component" value="Unassembled WGS sequence"/>
</dbReference>
<dbReference type="InterPro" id="IPR008928">
    <property type="entry name" value="6-hairpin_glycosidase_sf"/>
</dbReference>
<evidence type="ECO:0000313" key="2">
    <source>
        <dbReference type="EMBL" id="NYE19749.1"/>
    </source>
</evidence>
<gene>
    <name evidence="2" type="ORF">BJ991_001777</name>
</gene>
<dbReference type="InterPro" id="IPR013766">
    <property type="entry name" value="Thioredoxin_domain"/>
</dbReference>
<protein>
    <recommendedName>
        <fullName evidence="1">Thioredoxin domain-containing protein</fullName>
    </recommendedName>
</protein>
<dbReference type="Gene3D" id="3.40.30.10">
    <property type="entry name" value="Glutaredoxin"/>
    <property type="match status" value="1"/>
</dbReference>
<dbReference type="EMBL" id="JACCBV010000001">
    <property type="protein sequence ID" value="NYE19749.1"/>
    <property type="molecule type" value="Genomic_DNA"/>
</dbReference>
<proteinExistence type="predicted"/>
<organism evidence="2 3">
    <name type="scientific">Microbacterium immunditiarum</name>
    <dbReference type="NCBI Taxonomy" id="337480"/>
    <lineage>
        <taxon>Bacteria</taxon>
        <taxon>Bacillati</taxon>
        <taxon>Actinomycetota</taxon>
        <taxon>Actinomycetes</taxon>
        <taxon>Micrococcales</taxon>
        <taxon>Microbacteriaceae</taxon>
        <taxon>Microbacterium</taxon>
    </lineage>
</organism>
<dbReference type="InterPro" id="IPR036249">
    <property type="entry name" value="Thioredoxin-like_sf"/>
</dbReference>
<dbReference type="InterPro" id="IPR024705">
    <property type="entry name" value="Ssp411"/>
</dbReference>
<dbReference type="RefSeq" id="WP_179489288.1">
    <property type="nucleotide sequence ID" value="NZ_JACCBV010000001.1"/>
</dbReference>
<name>A0A7Y9KLH5_9MICO</name>
<dbReference type="SUPFAM" id="SSF48208">
    <property type="entry name" value="Six-hairpin glycosidases"/>
    <property type="match status" value="1"/>
</dbReference>
<keyword evidence="3" id="KW-1185">Reference proteome</keyword>
<dbReference type="PIRSF" id="PIRSF006402">
    <property type="entry name" value="UCP006402_thioredoxin"/>
    <property type="match status" value="1"/>
</dbReference>
<comment type="caution">
    <text evidence="2">The sequence shown here is derived from an EMBL/GenBank/DDBJ whole genome shotgun (WGS) entry which is preliminary data.</text>
</comment>
<accession>A0A7Y9KLH5</accession>
<reference evidence="2 3" key="1">
    <citation type="submission" date="2020-07" db="EMBL/GenBank/DDBJ databases">
        <title>Sequencing the genomes of 1000 actinobacteria strains.</title>
        <authorList>
            <person name="Klenk H.-P."/>
        </authorList>
    </citation>
    <scope>NUCLEOTIDE SEQUENCE [LARGE SCALE GENOMIC DNA]</scope>
    <source>
        <strain evidence="2 3">DSM 24662</strain>
    </source>
</reference>
<evidence type="ECO:0000313" key="3">
    <source>
        <dbReference type="Proteomes" id="UP000576969"/>
    </source>
</evidence>
<dbReference type="PANTHER" id="PTHR42899">
    <property type="entry name" value="SPERMATOGENESIS-ASSOCIATED PROTEIN 20"/>
    <property type="match status" value="1"/>
</dbReference>
<evidence type="ECO:0000259" key="1">
    <source>
        <dbReference type="PROSITE" id="PS51352"/>
    </source>
</evidence>
<dbReference type="InterPro" id="IPR004879">
    <property type="entry name" value="Ssp411-like_TRX"/>
</dbReference>
<sequence length="633" mass="66006">MPPGTDAPDRGDSGVSRLAGSTSPYLRAHADNPVAWYPWGDAAFDEAARRGVPVLVSIGYSTCHWCHVMARESFADPELAAVLNDGFVSIKVDREEHPEVDAAYMAAASAFSRSLGWPLTVFATPTGRPFFAGTYFPPEPRVGLPSFRQVLDAVREAWTVRRGEVEQTGAAILQALAASRGTEPSEEAGVPSAEELADAARALADQEDPEFGGFGGGNPAAPKFPVATALRFLQTPLVREAAGGASAVADRALAAMAGSELRDPVEGGFFRYATRSDWTVPHYERMLTDNAQLLEVALDAGDDETARGVSGFLIGVLQQPSGGVGAAQDSESWIDGARSEGGYYARDASERTELEPPAVDGKVVTGWNGLAIAALARAGSRLGEPAWVEAARWAADTVLTTNVDADGRLVRASLDEIPSRAPATLADYGQLAGGLLALAAATGDVAYAVRARDLVAECVEESRMPRPPAGGDPVLAAQGVEAPAEASDGDEPSGPASIALAALDLWRLGAGEQWRRIAEQIVAFHGRRAVAQPLAHGALLRAAAGLVVAPRQVVVVAGDADDPLVTAGRGIRADVFAVVTPAQSEAFASAGFELFEGKAALDGRATAYDCQDFACRLPFTNAAELVASPSSGR</sequence>
<dbReference type="GO" id="GO:0005975">
    <property type="term" value="P:carbohydrate metabolic process"/>
    <property type="evidence" value="ECO:0007669"/>
    <property type="project" value="InterPro"/>
</dbReference>
<dbReference type="PROSITE" id="PS51352">
    <property type="entry name" value="THIOREDOXIN_2"/>
    <property type="match status" value="1"/>
</dbReference>